<sequence>MAELPSKVHLTSHPVYLRRWPWVYEDENDRTWLPLVMEIEGVLQVRLRQEDTPSGHIALTTSPLTLCAMPSMWTLHLGSKYQDCRCRFWRIVHHIKENGVEEMVLQLMEDL</sequence>
<dbReference type="Proteomes" id="UP000052978">
    <property type="component" value="Unassembled WGS sequence"/>
</dbReference>
<proteinExistence type="inferred from homology"/>
<comment type="similarity">
    <text evidence="1">Belongs to the TCL1 family.</text>
</comment>
<dbReference type="EMBL" id="KE162262">
    <property type="protein sequence ID" value="EPQ07617.1"/>
    <property type="molecule type" value="Genomic_DNA"/>
</dbReference>
<dbReference type="PANTHER" id="PTHR14060">
    <property type="entry name" value="PROTEIN P13 MTCP-1"/>
    <property type="match status" value="1"/>
</dbReference>
<dbReference type="InterPro" id="IPR004832">
    <property type="entry name" value="TCL1_MTCP1"/>
</dbReference>
<dbReference type="Pfam" id="PF01840">
    <property type="entry name" value="TCL1_MTCP1"/>
    <property type="match status" value="1"/>
</dbReference>
<dbReference type="SUPFAM" id="SSF50904">
    <property type="entry name" value="Oncogene products"/>
    <property type="match status" value="1"/>
</dbReference>
<dbReference type="InterPro" id="IPR036672">
    <property type="entry name" value="TCL1_MTCP1_sf"/>
</dbReference>
<accession>S7PHN9</accession>
<evidence type="ECO:0000256" key="1">
    <source>
        <dbReference type="ARBA" id="ARBA00006399"/>
    </source>
</evidence>
<dbReference type="AlphaFoldDB" id="S7PHN9"/>
<protein>
    <submittedName>
        <fullName evidence="2">T-cell leukemia/lymphoma protein 1A</fullName>
    </submittedName>
</protein>
<dbReference type="Gene3D" id="2.40.15.10">
    <property type="entry name" value="TCL1/MTCP1"/>
    <property type="match status" value="1"/>
</dbReference>
<gene>
    <name evidence="2" type="ORF">D623_10001214</name>
</gene>
<evidence type="ECO:0000313" key="2">
    <source>
        <dbReference type="EMBL" id="EPQ07617.1"/>
    </source>
</evidence>
<keyword evidence="3" id="KW-1185">Reference proteome</keyword>
<reference evidence="2 3" key="1">
    <citation type="journal article" date="2013" name="Nat. Commun.">
        <title>Genome analysis reveals insights into physiology and longevity of the Brandt's bat Myotis brandtii.</title>
        <authorList>
            <person name="Seim I."/>
            <person name="Fang X."/>
            <person name="Xiong Z."/>
            <person name="Lobanov A.V."/>
            <person name="Huang Z."/>
            <person name="Ma S."/>
            <person name="Feng Y."/>
            <person name="Turanov A.A."/>
            <person name="Zhu Y."/>
            <person name="Lenz T.L."/>
            <person name="Gerashchenko M.V."/>
            <person name="Fan D."/>
            <person name="Hee Yim S."/>
            <person name="Yao X."/>
            <person name="Jordan D."/>
            <person name="Xiong Y."/>
            <person name="Ma Y."/>
            <person name="Lyapunov A.N."/>
            <person name="Chen G."/>
            <person name="Kulakova O.I."/>
            <person name="Sun Y."/>
            <person name="Lee S.G."/>
            <person name="Bronson R.T."/>
            <person name="Moskalev A.A."/>
            <person name="Sunyaev S.R."/>
            <person name="Zhang G."/>
            <person name="Krogh A."/>
            <person name="Wang J."/>
            <person name="Gladyshev V.N."/>
        </authorList>
    </citation>
    <scope>NUCLEOTIDE SEQUENCE [LARGE SCALE GENOMIC DNA]</scope>
</reference>
<evidence type="ECO:0000313" key="3">
    <source>
        <dbReference type="Proteomes" id="UP000052978"/>
    </source>
</evidence>
<dbReference type="GO" id="GO:0043539">
    <property type="term" value="F:protein serine/threonine kinase activator activity"/>
    <property type="evidence" value="ECO:0007669"/>
    <property type="project" value="InterPro"/>
</dbReference>
<dbReference type="PANTHER" id="PTHR14060:SF4">
    <property type="entry name" value="T-CELL LEUKEMIA_LYMPHOMA PROTEIN 1A"/>
    <property type="match status" value="1"/>
</dbReference>
<organism evidence="2 3">
    <name type="scientific">Myotis brandtii</name>
    <name type="common">Brandt's bat</name>
    <dbReference type="NCBI Taxonomy" id="109478"/>
    <lineage>
        <taxon>Eukaryota</taxon>
        <taxon>Metazoa</taxon>
        <taxon>Chordata</taxon>
        <taxon>Craniata</taxon>
        <taxon>Vertebrata</taxon>
        <taxon>Euteleostomi</taxon>
        <taxon>Mammalia</taxon>
        <taxon>Eutheria</taxon>
        <taxon>Laurasiatheria</taxon>
        <taxon>Chiroptera</taxon>
        <taxon>Yangochiroptera</taxon>
        <taxon>Vespertilionidae</taxon>
        <taxon>Myotis</taxon>
    </lineage>
</organism>
<name>S7PHN9_MYOBR</name>